<reference evidence="8 9" key="1">
    <citation type="submission" date="2020-02" db="EMBL/GenBank/DDBJ databases">
        <authorList>
            <person name="Hogendoorn C."/>
        </authorList>
    </citation>
    <scope>NUCLEOTIDE SEQUENCE [LARGE SCALE GENOMIC DNA]</scope>
    <source>
        <strain evidence="8">METHB21</strain>
    </source>
</reference>
<dbReference type="Proteomes" id="UP000494216">
    <property type="component" value="Unassembled WGS sequence"/>
</dbReference>
<evidence type="ECO:0000259" key="7">
    <source>
        <dbReference type="PROSITE" id="PS51123"/>
    </source>
</evidence>
<dbReference type="PROSITE" id="PS51257">
    <property type="entry name" value="PROKAR_LIPOPROTEIN"/>
    <property type="match status" value="1"/>
</dbReference>
<sequence>MKNKKLMNKVLLIAGLTAMYGMLSGCATPPNAALDEARSDIANLRSDSVVASKAPVALYDAEKALKQAENTWSDTEDEEEVSHLSYLAKRKAEIAKYTAERNMAEEQLTALKEDRDKMMLQSKTEKVRSLEEELMKMKEFDPRKTNRGLVLTLGDVLFATGKAELNSGSQNNLYQLTTFLRENPDRNILIEGHTDSVGSEDMNLRLSLRRADSVANFLAANGIERSRIATKGYGEAYPKDSNDTVTGRQYNRRVELIVLDPGKTADDVRR</sequence>
<keyword evidence="2 4" id="KW-0472">Membrane</keyword>
<evidence type="ECO:0000256" key="2">
    <source>
        <dbReference type="ARBA" id="ARBA00023136"/>
    </source>
</evidence>
<keyword evidence="5" id="KW-0175">Coiled coil</keyword>
<organism evidence="8 9">
    <name type="scientific">Candidatus Methylobacter favarea</name>
    <dbReference type="NCBI Taxonomy" id="2707345"/>
    <lineage>
        <taxon>Bacteria</taxon>
        <taxon>Pseudomonadati</taxon>
        <taxon>Pseudomonadota</taxon>
        <taxon>Gammaproteobacteria</taxon>
        <taxon>Methylococcales</taxon>
        <taxon>Methylococcaceae</taxon>
        <taxon>Methylobacter</taxon>
    </lineage>
</organism>
<dbReference type="AlphaFoldDB" id="A0A8S0Y8Q5"/>
<dbReference type="InterPro" id="IPR050330">
    <property type="entry name" value="Bact_OuterMem_StrucFunc"/>
</dbReference>
<dbReference type="Pfam" id="PF00691">
    <property type="entry name" value="OmpA"/>
    <property type="match status" value="1"/>
</dbReference>
<dbReference type="InterPro" id="IPR006664">
    <property type="entry name" value="OMP_bac"/>
</dbReference>
<evidence type="ECO:0000256" key="1">
    <source>
        <dbReference type="ARBA" id="ARBA00004442"/>
    </source>
</evidence>
<dbReference type="InterPro" id="IPR025511">
    <property type="entry name" value="DUF4398"/>
</dbReference>
<dbReference type="SUPFAM" id="SSF103088">
    <property type="entry name" value="OmpA-like"/>
    <property type="match status" value="1"/>
</dbReference>
<dbReference type="CDD" id="cd07185">
    <property type="entry name" value="OmpA_C-like"/>
    <property type="match status" value="1"/>
</dbReference>
<dbReference type="RefSeq" id="WP_174624234.1">
    <property type="nucleotide sequence ID" value="NZ_CADCXN010000001.1"/>
</dbReference>
<accession>A0A8S0Y8Q5</accession>
<evidence type="ECO:0000256" key="6">
    <source>
        <dbReference type="SAM" id="SignalP"/>
    </source>
</evidence>
<evidence type="ECO:0000313" key="8">
    <source>
        <dbReference type="EMBL" id="CAA9889070.1"/>
    </source>
</evidence>
<dbReference type="PROSITE" id="PS51123">
    <property type="entry name" value="OMPA_2"/>
    <property type="match status" value="1"/>
</dbReference>
<keyword evidence="3" id="KW-0998">Cell outer membrane</keyword>
<comment type="caution">
    <text evidence="8">The sequence shown here is derived from an EMBL/GenBank/DDBJ whole genome shotgun (WGS) entry which is preliminary data.</text>
</comment>
<name>A0A8S0Y8Q5_9GAMM</name>
<evidence type="ECO:0000256" key="3">
    <source>
        <dbReference type="ARBA" id="ARBA00023237"/>
    </source>
</evidence>
<proteinExistence type="predicted"/>
<evidence type="ECO:0000256" key="4">
    <source>
        <dbReference type="PROSITE-ProRule" id="PRU00473"/>
    </source>
</evidence>
<dbReference type="GO" id="GO:0009279">
    <property type="term" value="C:cell outer membrane"/>
    <property type="evidence" value="ECO:0007669"/>
    <property type="project" value="UniProtKB-SubCell"/>
</dbReference>
<dbReference type="InterPro" id="IPR006665">
    <property type="entry name" value="OmpA-like"/>
</dbReference>
<evidence type="ECO:0000313" key="9">
    <source>
        <dbReference type="Proteomes" id="UP000494216"/>
    </source>
</evidence>
<dbReference type="PANTHER" id="PTHR30329:SF21">
    <property type="entry name" value="LIPOPROTEIN YIAD-RELATED"/>
    <property type="match status" value="1"/>
</dbReference>
<evidence type="ECO:0000256" key="5">
    <source>
        <dbReference type="SAM" id="Coils"/>
    </source>
</evidence>
<dbReference type="PRINTS" id="PR01021">
    <property type="entry name" value="OMPADOMAIN"/>
</dbReference>
<dbReference type="EMBL" id="CADCXN010000001">
    <property type="protein sequence ID" value="CAA9889070.1"/>
    <property type="molecule type" value="Genomic_DNA"/>
</dbReference>
<feature type="domain" description="OmpA-like" evidence="7">
    <location>
        <begin position="145"/>
        <end position="262"/>
    </location>
</feature>
<keyword evidence="6" id="KW-0732">Signal</keyword>
<dbReference type="Pfam" id="PF14346">
    <property type="entry name" value="DUF4398"/>
    <property type="match status" value="1"/>
</dbReference>
<dbReference type="PANTHER" id="PTHR30329">
    <property type="entry name" value="STATOR ELEMENT OF FLAGELLAR MOTOR COMPLEX"/>
    <property type="match status" value="1"/>
</dbReference>
<feature type="coiled-coil region" evidence="5">
    <location>
        <begin position="87"/>
        <end position="140"/>
    </location>
</feature>
<gene>
    <name evidence="8" type="ORF">METHB2_10046</name>
</gene>
<dbReference type="InterPro" id="IPR036737">
    <property type="entry name" value="OmpA-like_sf"/>
</dbReference>
<feature type="signal peptide" evidence="6">
    <location>
        <begin position="1"/>
        <end position="27"/>
    </location>
</feature>
<keyword evidence="9" id="KW-1185">Reference proteome</keyword>
<dbReference type="Gene3D" id="3.30.1330.60">
    <property type="entry name" value="OmpA-like domain"/>
    <property type="match status" value="1"/>
</dbReference>
<feature type="chain" id="PRO_5035772539" evidence="6">
    <location>
        <begin position="28"/>
        <end position="270"/>
    </location>
</feature>
<comment type="subcellular location">
    <subcellularLocation>
        <location evidence="1">Cell outer membrane</location>
    </subcellularLocation>
</comment>
<protein>
    <submittedName>
        <fullName evidence="8">OmpA/MotB domain protein</fullName>
    </submittedName>
</protein>